<dbReference type="SUPFAM" id="SSF90123">
    <property type="entry name" value="ABC transporter transmembrane region"/>
    <property type="match status" value="1"/>
</dbReference>
<evidence type="ECO:0000256" key="5">
    <source>
        <dbReference type="ARBA" id="ARBA00022989"/>
    </source>
</evidence>
<feature type="transmembrane region" description="Helical" evidence="7">
    <location>
        <begin position="144"/>
        <end position="168"/>
    </location>
</feature>
<dbReference type="PANTHER" id="PTHR43394:SF1">
    <property type="entry name" value="ATP-BINDING CASSETTE SUB-FAMILY B MEMBER 10, MITOCHONDRIAL"/>
    <property type="match status" value="1"/>
</dbReference>
<dbReference type="Gene3D" id="3.40.50.300">
    <property type="entry name" value="P-loop containing nucleotide triphosphate hydrolases"/>
    <property type="match status" value="1"/>
</dbReference>
<feature type="domain" description="ABC transporter" evidence="8">
    <location>
        <begin position="352"/>
        <end position="588"/>
    </location>
</feature>
<dbReference type="InterPro" id="IPR036640">
    <property type="entry name" value="ABC1_TM_sf"/>
</dbReference>
<keyword evidence="6 7" id="KW-0472">Membrane</keyword>
<evidence type="ECO:0000313" key="11">
    <source>
        <dbReference type="Proteomes" id="UP001595711"/>
    </source>
</evidence>
<dbReference type="Pfam" id="PF00005">
    <property type="entry name" value="ABC_tran"/>
    <property type="match status" value="1"/>
</dbReference>
<dbReference type="InterPro" id="IPR003439">
    <property type="entry name" value="ABC_transporter-like_ATP-bd"/>
</dbReference>
<dbReference type="Pfam" id="PF00664">
    <property type="entry name" value="ABC_membrane"/>
    <property type="match status" value="1"/>
</dbReference>
<dbReference type="InterPro" id="IPR011527">
    <property type="entry name" value="ABC1_TM_dom"/>
</dbReference>
<evidence type="ECO:0000256" key="4">
    <source>
        <dbReference type="ARBA" id="ARBA00022840"/>
    </source>
</evidence>
<keyword evidence="11" id="KW-1185">Reference proteome</keyword>
<evidence type="ECO:0000256" key="7">
    <source>
        <dbReference type="SAM" id="Phobius"/>
    </source>
</evidence>
<dbReference type="SMART" id="SM00382">
    <property type="entry name" value="AAA"/>
    <property type="match status" value="1"/>
</dbReference>
<keyword evidence="3" id="KW-0547">Nucleotide-binding</keyword>
<dbReference type="InterPro" id="IPR011918">
    <property type="entry name" value="ABC_MsbA_ATP-bd"/>
</dbReference>
<dbReference type="InterPro" id="IPR017871">
    <property type="entry name" value="ABC_transporter-like_CS"/>
</dbReference>
<dbReference type="InterPro" id="IPR003593">
    <property type="entry name" value="AAA+_ATPase"/>
</dbReference>
<evidence type="ECO:0000313" key="10">
    <source>
        <dbReference type="EMBL" id="MFC3676468.1"/>
    </source>
</evidence>
<evidence type="ECO:0000256" key="2">
    <source>
        <dbReference type="ARBA" id="ARBA00022692"/>
    </source>
</evidence>
<dbReference type="InterPro" id="IPR027417">
    <property type="entry name" value="P-loop_NTPase"/>
</dbReference>
<dbReference type="SUPFAM" id="SSF52540">
    <property type="entry name" value="P-loop containing nucleoside triphosphate hydrolases"/>
    <property type="match status" value="1"/>
</dbReference>
<feature type="transmembrane region" description="Helical" evidence="7">
    <location>
        <begin position="174"/>
        <end position="193"/>
    </location>
</feature>
<proteinExistence type="predicted"/>
<feature type="transmembrane region" description="Helical" evidence="7">
    <location>
        <begin position="256"/>
        <end position="276"/>
    </location>
</feature>
<name>A0ABV7VK01_9PROT</name>
<keyword evidence="5 7" id="KW-1133">Transmembrane helix</keyword>
<gene>
    <name evidence="10" type="ORF">ACFOOQ_13000</name>
</gene>
<evidence type="ECO:0000259" key="9">
    <source>
        <dbReference type="PROSITE" id="PS50929"/>
    </source>
</evidence>
<feature type="transmembrane region" description="Helical" evidence="7">
    <location>
        <begin position="30"/>
        <end position="55"/>
    </location>
</feature>
<organism evidence="10 11">
    <name type="scientific">Ferrovibrio xuzhouensis</name>
    <dbReference type="NCBI Taxonomy" id="1576914"/>
    <lineage>
        <taxon>Bacteria</taxon>
        <taxon>Pseudomonadati</taxon>
        <taxon>Pseudomonadota</taxon>
        <taxon>Alphaproteobacteria</taxon>
        <taxon>Rhodospirillales</taxon>
        <taxon>Rhodospirillaceae</taxon>
        <taxon>Ferrovibrio</taxon>
    </lineage>
</organism>
<dbReference type="Gene3D" id="1.20.1560.10">
    <property type="entry name" value="ABC transporter type 1, transmembrane domain"/>
    <property type="match status" value="1"/>
</dbReference>
<evidence type="ECO:0000256" key="3">
    <source>
        <dbReference type="ARBA" id="ARBA00022741"/>
    </source>
</evidence>
<comment type="subcellular location">
    <subcellularLocation>
        <location evidence="1">Cell membrane</location>
        <topology evidence="1">Multi-pass membrane protein</topology>
    </subcellularLocation>
</comment>
<dbReference type="InterPro" id="IPR039421">
    <property type="entry name" value="Type_1_exporter"/>
</dbReference>
<protein>
    <submittedName>
        <fullName evidence="10">ABC transporter transmembrane domain-containing protein</fullName>
    </submittedName>
</protein>
<dbReference type="NCBIfam" id="TIGR02204">
    <property type="entry name" value="MsbA_rel"/>
    <property type="match status" value="1"/>
</dbReference>
<dbReference type="Proteomes" id="UP001595711">
    <property type="component" value="Unassembled WGS sequence"/>
</dbReference>
<dbReference type="PROSITE" id="PS00211">
    <property type="entry name" value="ABC_TRANSPORTER_1"/>
    <property type="match status" value="1"/>
</dbReference>
<dbReference type="EMBL" id="JBHRYJ010000002">
    <property type="protein sequence ID" value="MFC3676468.1"/>
    <property type="molecule type" value="Genomic_DNA"/>
</dbReference>
<keyword evidence="4" id="KW-0067">ATP-binding</keyword>
<dbReference type="CDD" id="cd18575">
    <property type="entry name" value="ABC_6TM_bac_exporter_ABCB8_10_like"/>
    <property type="match status" value="1"/>
</dbReference>
<keyword evidence="2 7" id="KW-0812">Transmembrane</keyword>
<accession>A0ABV7VK01</accession>
<reference evidence="11" key="1">
    <citation type="journal article" date="2019" name="Int. J. Syst. Evol. Microbiol.">
        <title>The Global Catalogue of Microorganisms (GCM) 10K type strain sequencing project: providing services to taxonomists for standard genome sequencing and annotation.</title>
        <authorList>
            <consortium name="The Broad Institute Genomics Platform"/>
            <consortium name="The Broad Institute Genome Sequencing Center for Infectious Disease"/>
            <person name="Wu L."/>
            <person name="Ma J."/>
        </authorList>
    </citation>
    <scope>NUCLEOTIDE SEQUENCE [LARGE SCALE GENOMIC DNA]</scope>
    <source>
        <strain evidence="11">KCTC 42182</strain>
    </source>
</reference>
<dbReference type="RefSeq" id="WP_379727145.1">
    <property type="nucleotide sequence ID" value="NZ_JBHRYJ010000002.1"/>
</dbReference>
<feature type="domain" description="ABC transmembrane type-1" evidence="9">
    <location>
        <begin position="35"/>
        <end position="317"/>
    </location>
</feature>
<sequence length="599" mass="63861">MSADATTGRPAPSRPALGALRLVLNFIAPYRWMAVGAGISLVVAAAAVLGIGQAIRRVIDVGFGMGNGSYLDLYFSALFGVVAVLAIATFGRFYCVTWLGERVVADIRKAVYAHVLRLSPIFFESTRTGEVLSRLTTDTELIQTLVGSSVSVALRNVLLFLGSAVLLVVTSPRLTLLVALVIPLVVLPIVILGRRLRKLSRESQDRIADLSAQASETLNAITTVQAYTYEDREQALFAGKAENAFATAVRRTRARAWLTALVMLLVFGAVNGVMWIGGKAVFAGEMSGGELSAFVFYAVIGASAVGALSEIWGDVQRAAGAAERLMQLLATEPTVRAPADPLTLPARPAGRLQFDALRFHYPARPQIAALDDLSLEVAAGETVAIVGPSGAGKTTLFQLLLRFYDPDSGTIRIDGVEIARLDPVALRRHIGLVAQDPVIFGSSVADNIRYGRPDASDAEVQAAAEAAAAHGFIQALPEGYQTYLGERGVRLSGGQRQRIAIARALLRDPPVLLLDEATSALDAESERKVQAALERLMQGRTTLVIAHRLATVQKADRIVVMEQGRIVAAGRHDSLMAEGGLYARLARLQFMTGSADAAA</sequence>
<evidence type="ECO:0000256" key="6">
    <source>
        <dbReference type="ARBA" id="ARBA00023136"/>
    </source>
</evidence>
<dbReference type="CDD" id="cd03249">
    <property type="entry name" value="ABC_MTABC3_MDL1_MDL2"/>
    <property type="match status" value="1"/>
</dbReference>
<evidence type="ECO:0000256" key="1">
    <source>
        <dbReference type="ARBA" id="ARBA00004651"/>
    </source>
</evidence>
<feature type="transmembrane region" description="Helical" evidence="7">
    <location>
        <begin position="291"/>
        <end position="308"/>
    </location>
</feature>
<dbReference type="PANTHER" id="PTHR43394">
    <property type="entry name" value="ATP-DEPENDENT PERMEASE MDL1, MITOCHONDRIAL"/>
    <property type="match status" value="1"/>
</dbReference>
<dbReference type="PROSITE" id="PS50929">
    <property type="entry name" value="ABC_TM1F"/>
    <property type="match status" value="1"/>
</dbReference>
<evidence type="ECO:0000259" key="8">
    <source>
        <dbReference type="PROSITE" id="PS50893"/>
    </source>
</evidence>
<dbReference type="PROSITE" id="PS50893">
    <property type="entry name" value="ABC_TRANSPORTER_2"/>
    <property type="match status" value="1"/>
</dbReference>
<comment type="caution">
    <text evidence="10">The sequence shown here is derived from an EMBL/GenBank/DDBJ whole genome shotgun (WGS) entry which is preliminary data.</text>
</comment>
<feature type="transmembrane region" description="Helical" evidence="7">
    <location>
        <begin position="75"/>
        <end position="99"/>
    </location>
</feature>